<sequence>MDTAVTGRYPRLVRLALAGLGVAIGWMLVSFVLGLSSSSALADESQDSGGLLGAVTTVADGGADAVGAVAQPVADTAGDVVGGGTATVEKVAEPVTDTAGAVVSSGAGTVEKVAEPVSHTVEPVSHTVEKVAEPVAETVETVAEPVSTVETVAEPVTDTVEKVAEPVTDTVQTVAEPVTDTTSTVLVTGTETLERATAPKTTAADTVIDSAVDTVEGVASPVTNPVLEIVGDPVTEVVGGGASAVDGTVDALTGTVGTVVDGVTDTAGDLLDAAPLQPIVSPVADVASSALDTVGGLTESVGEQGPVTGVVDVVTGVVEHTPIVGEVADELGIPGAVEQVGGSLDDGVESVGETIGGSGENLAPATPIAALPVVRPPLATERPGSSGSAPVSPTETAEDSAVGATTAGMDAAAAASFAASGIAQIGHRLTGAASSPAGAIMPHAVAADSNDTITIAATTERGGPLHSPGGVLPGDATAAASGGTGLGAWGLIAFGPLFAYRAWMRRVGPEDDRLPGAPIFETDASPD</sequence>
<accession>A0ABZ0V9Q6</accession>
<evidence type="ECO:0000313" key="4">
    <source>
        <dbReference type="Proteomes" id="UP001324533"/>
    </source>
</evidence>
<gene>
    <name evidence="3" type="ORF">T9R20_16880</name>
</gene>
<keyword evidence="2" id="KW-1133">Transmembrane helix</keyword>
<evidence type="ECO:0000313" key="3">
    <source>
        <dbReference type="EMBL" id="WQB70348.1"/>
    </source>
</evidence>
<evidence type="ECO:0000256" key="2">
    <source>
        <dbReference type="SAM" id="Phobius"/>
    </source>
</evidence>
<keyword evidence="2" id="KW-0472">Membrane</keyword>
<name>A0ABZ0V9Q6_9MICO</name>
<dbReference type="EMBL" id="CP139779">
    <property type="protein sequence ID" value="WQB70348.1"/>
    <property type="molecule type" value="Genomic_DNA"/>
</dbReference>
<feature type="transmembrane region" description="Helical" evidence="2">
    <location>
        <begin position="12"/>
        <end position="35"/>
    </location>
</feature>
<reference evidence="3 4" key="1">
    <citation type="submission" date="2023-06" db="EMBL/GenBank/DDBJ databases">
        <title>Rock-solubilizing bacteria, Microbacterium invictum, promotes re-establishment of vegetation in rocky wasteland by accelerating rock bio-weathering and reshaping soil bacterial community.</title>
        <authorList>
            <person name="Liu C."/>
        </authorList>
    </citation>
    <scope>NUCLEOTIDE SEQUENCE [LARGE SCALE GENOMIC DNA]</scope>
    <source>
        <strain evidence="3 4">X-18</strain>
    </source>
</reference>
<protein>
    <submittedName>
        <fullName evidence="3">Uncharacterized protein</fullName>
    </submittedName>
</protein>
<dbReference type="Gene3D" id="1.20.120.20">
    <property type="entry name" value="Apolipoprotein"/>
    <property type="match status" value="1"/>
</dbReference>
<evidence type="ECO:0000256" key="1">
    <source>
        <dbReference type="SAM" id="MobiDB-lite"/>
    </source>
</evidence>
<feature type="compositionally biased region" description="Polar residues" evidence="1">
    <location>
        <begin position="383"/>
        <end position="395"/>
    </location>
</feature>
<feature type="region of interest" description="Disordered" evidence="1">
    <location>
        <begin position="377"/>
        <end position="402"/>
    </location>
</feature>
<dbReference type="Proteomes" id="UP001324533">
    <property type="component" value="Chromosome"/>
</dbReference>
<organism evidence="3 4">
    <name type="scientific">Microbacterium invictum</name>
    <dbReference type="NCBI Taxonomy" id="515415"/>
    <lineage>
        <taxon>Bacteria</taxon>
        <taxon>Bacillati</taxon>
        <taxon>Actinomycetota</taxon>
        <taxon>Actinomycetes</taxon>
        <taxon>Micrococcales</taxon>
        <taxon>Microbacteriaceae</taxon>
        <taxon>Microbacterium</taxon>
    </lineage>
</organism>
<proteinExistence type="predicted"/>
<keyword evidence="4" id="KW-1185">Reference proteome</keyword>
<dbReference type="RefSeq" id="WP_322410495.1">
    <property type="nucleotide sequence ID" value="NZ_CP139779.1"/>
</dbReference>
<keyword evidence="2" id="KW-0812">Transmembrane</keyword>